<dbReference type="EMBL" id="RSDW01000001">
    <property type="protein sequence ID" value="RSL14738.1"/>
    <property type="molecule type" value="Genomic_DNA"/>
</dbReference>
<dbReference type="SUPFAM" id="SSF48371">
    <property type="entry name" value="ARM repeat"/>
    <property type="match status" value="1"/>
</dbReference>
<sequence length="331" mass="35466">MPRRLLRSFQVLRQSLPTATSSRFRLAGILFGLLCGLLCQAHAQAPATLATLLQECMDRANAGDSSAAFNAVLNLAEALGKAPLSEVKEVLPAIMQAVDDKNPAIRTLALNSLVAIQSRSNPDRTLRGDALPLLEPEIPRIAAHLTDDDTHIRSTAANVLGGFSPKPPETVFPPLIAYLKRDDAVSSVGSSIVFQLVRLGPQRPPVATAITGFLNRNDQTPDCLISSIDAIAHAPIQNEAIDTGVVHNLDPPRPTAVRIAVIRDLPELQLPGDVFTATQARLRQIAASEQEDATVRTAANSILPCWTNDRHTPCPAFTLPPPTPELPDESA</sequence>
<dbReference type="PROSITE" id="PS50077">
    <property type="entry name" value="HEAT_REPEAT"/>
    <property type="match status" value="1"/>
</dbReference>
<protein>
    <recommendedName>
        <fullName evidence="3">HEAT repeat protein</fullName>
    </recommendedName>
</protein>
<dbReference type="Proteomes" id="UP000269669">
    <property type="component" value="Unassembled WGS sequence"/>
</dbReference>
<evidence type="ECO:0000313" key="2">
    <source>
        <dbReference type="Proteomes" id="UP000269669"/>
    </source>
</evidence>
<dbReference type="InterPro" id="IPR016024">
    <property type="entry name" value="ARM-type_fold"/>
</dbReference>
<accession>A0A428MCX6</accession>
<dbReference type="AlphaFoldDB" id="A0A428MCX6"/>
<evidence type="ECO:0008006" key="3">
    <source>
        <dbReference type="Google" id="ProtNLM"/>
    </source>
</evidence>
<dbReference type="InterPro" id="IPR011989">
    <property type="entry name" value="ARM-like"/>
</dbReference>
<proteinExistence type="predicted"/>
<reference evidence="1 2" key="1">
    <citation type="submission" date="2018-12" db="EMBL/GenBank/DDBJ databases">
        <title>Sequencing of bacterial isolates from soil warming experiment in Harvard Forest, Massachusetts, USA.</title>
        <authorList>
            <person name="Deangelis K."/>
        </authorList>
    </citation>
    <scope>NUCLEOTIDE SEQUENCE [LARGE SCALE GENOMIC DNA]</scope>
    <source>
        <strain evidence="1 2">EB153</strain>
    </source>
</reference>
<gene>
    <name evidence="1" type="ORF">EDE15_0203</name>
</gene>
<organism evidence="1 2">
    <name type="scientific">Edaphobacter aggregans</name>
    <dbReference type="NCBI Taxonomy" id="570835"/>
    <lineage>
        <taxon>Bacteria</taxon>
        <taxon>Pseudomonadati</taxon>
        <taxon>Acidobacteriota</taxon>
        <taxon>Terriglobia</taxon>
        <taxon>Terriglobales</taxon>
        <taxon>Acidobacteriaceae</taxon>
        <taxon>Edaphobacter</taxon>
    </lineage>
</organism>
<evidence type="ECO:0000313" key="1">
    <source>
        <dbReference type="EMBL" id="RSL14738.1"/>
    </source>
</evidence>
<dbReference type="InterPro" id="IPR021133">
    <property type="entry name" value="HEAT_type_2"/>
</dbReference>
<comment type="caution">
    <text evidence="1">The sequence shown here is derived from an EMBL/GenBank/DDBJ whole genome shotgun (WGS) entry which is preliminary data.</text>
</comment>
<keyword evidence="2" id="KW-1185">Reference proteome</keyword>
<name>A0A428MCX6_9BACT</name>
<dbReference type="Gene3D" id="1.25.10.10">
    <property type="entry name" value="Leucine-rich Repeat Variant"/>
    <property type="match status" value="2"/>
</dbReference>